<protein>
    <recommendedName>
        <fullName evidence="2">DUF6534 domain-containing protein</fullName>
    </recommendedName>
</protein>
<feature type="transmembrane region" description="Helical" evidence="1">
    <location>
        <begin position="220"/>
        <end position="243"/>
    </location>
</feature>
<keyword evidence="1" id="KW-0812">Transmembrane</keyword>
<sequence>MPINVLQVIDRIKAPLTIDENYFFFRIPSEEGIAIMPSSNVFLEFTRSYYYCLFISCIVTAMFWGLSTLQLYIYFKNYYKDGWKFRGYVLLLWTLDSAHEFTLIRWGFRVLVRDPGDQSALIKFEWYELPLTIILTTSVSVLVELFYARRIWLLSKENIPLTVVTGIFITCQHISDLYYFARISRIKSGLEFIKFTDSLISISRAIRVGYEKGDSVIDRLVLYTISSGGITAFNALAAMVAAFVSPKSFLHLVFGSLMVRMYTNAMLALLNSRNSVRERLDGDSKGPDIATRTMQMQFNQNPERSIITLPHSNGVFIEDDDDIEMRANELTIQESKEQGLIFTKSRSQYLQDSSQGTRIAYSKALISSNNDSTA</sequence>
<dbReference type="OrthoDB" id="2971182at2759"/>
<name>A0A286U8U1_9AGAM</name>
<evidence type="ECO:0000313" key="3">
    <source>
        <dbReference type="EMBL" id="PAV15980.1"/>
    </source>
</evidence>
<keyword evidence="1" id="KW-1133">Transmembrane helix</keyword>
<reference evidence="3 4" key="1">
    <citation type="journal article" date="2017" name="Mol. Ecol.">
        <title>Comparative and population genomic landscape of Phellinus noxius: A hypervariable fungus causing root rot in trees.</title>
        <authorList>
            <person name="Chung C.L."/>
            <person name="Lee T.J."/>
            <person name="Akiba M."/>
            <person name="Lee H.H."/>
            <person name="Kuo T.H."/>
            <person name="Liu D."/>
            <person name="Ke H.M."/>
            <person name="Yokoi T."/>
            <person name="Roa M.B."/>
            <person name="Lu M.J."/>
            <person name="Chang Y.Y."/>
            <person name="Ann P.J."/>
            <person name="Tsai J.N."/>
            <person name="Chen C.Y."/>
            <person name="Tzean S.S."/>
            <person name="Ota Y."/>
            <person name="Hattori T."/>
            <person name="Sahashi N."/>
            <person name="Liou R.F."/>
            <person name="Kikuchi T."/>
            <person name="Tsai I.J."/>
        </authorList>
    </citation>
    <scope>NUCLEOTIDE SEQUENCE [LARGE SCALE GENOMIC DNA]</scope>
    <source>
        <strain evidence="3 4">FFPRI411160</strain>
    </source>
</reference>
<feature type="transmembrane region" description="Helical" evidence="1">
    <location>
        <begin position="249"/>
        <end position="270"/>
    </location>
</feature>
<dbReference type="InParanoid" id="A0A286U8U1"/>
<evidence type="ECO:0000313" key="4">
    <source>
        <dbReference type="Proteomes" id="UP000217199"/>
    </source>
</evidence>
<feature type="transmembrane region" description="Helical" evidence="1">
    <location>
        <begin position="126"/>
        <end position="147"/>
    </location>
</feature>
<dbReference type="Pfam" id="PF20152">
    <property type="entry name" value="DUF6534"/>
    <property type="match status" value="1"/>
</dbReference>
<keyword evidence="1" id="KW-0472">Membrane</keyword>
<evidence type="ECO:0000259" key="2">
    <source>
        <dbReference type="Pfam" id="PF20152"/>
    </source>
</evidence>
<keyword evidence="4" id="KW-1185">Reference proteome</keyword>
<dbReference type="AlphaFoldDB" id="A0A286U8U1"/>
<dbReference type="InterPro" id="IPR045339">
    <property type="entry name" value="DUF6534"/>
</dbReference>
<proteinExistence type="predicted"/>
<evidence type="ECO:0000256" key="1">
    <source>
        <dbReference type="SAM" id="Phobius"/>
    </source>
</evidence>
<accession>A0A286U8U1</accession>
<dbReference type="EMBL" id="NBII01000009">
    <property type="protein sequence ID" value="PAV15980.1"/>
    <property type="molecule type" value="Genomic_DNA"/>
</dbReference>
<dbReference type="PANTHER" id="PTHR40465">
    <property type="entry name" value="CHROMOSOME 1, WHOLE GENOME SHOTGUN SEQUENCE"/>
    <property type="match status" value="1"/>
</dbReference>
<comment type="caution">
    <text evidence="3">The sequence shown here is derived from an EMBL/GenBank/DDBJ whole genome shotgun (WGS) entry which is preliminary data.</text>
</comment>
<dbReference type="Proteomes" id="UP000217199">
    <property type="component" value="Unassembled WGS sequence"/>
</dbReference>
<organism evidence="3 4">
    <name type="scientific">Pyrrhoderma noxium</name>
    <dbReference type="NCBI Taxonomy" id="2282107"/>
    <lineage>
        <taxon>Eukaryota</taxon>
        <taxon>Fungi</taxon>
        <taxon>Dikarya</taxon>
        <taxon>Basidiomycota</taxon>
        <taxon>Agaricomycotina</taxon>
        <taxon>Agaricomycetes</taxon>
        <taxon>Hymenochaetales</taxon>
        <taxon>Hymenochaetaceae</taxon>
        <taxon>Pyrrhoderma</taxon>
    </lineage>
</organism>
<feature type="domain" description="DUF6534" evidence="2">
    <location>
        <begin position="197"/>
        <end position="275"/>
    </location>
</feature>
<feature type="transmembrane region" description="Helical" evidence="1">
    <location>
        <begin position="48"/>
        <end position="75"/>
    </location>
</feature>
<dbReference type="STRING" id="2282107.A0A286U8U1"/>
<dbReference type="PANTHER" id="PTHR40465:SF1">
    <property type="entry name" value="DUF6534 DOMAIN-CONTAINING PROTEIN"/>
    <property type="match status" value="1"/>
</dbReference>
<gene>
    <name evidence="3" type="ORF">PNOK_0883800</name>
</gene>